<sequence length="35" mass="4129">MVYLPKNFVSRNFVTVSRQATGRVLFFRSYSRSTL</sequence>
<evidence type="ECO:0000313" key="2">
    <source>
        <dbReference type="Proteomes" id="UP000255283"/>
    </source>
</evidence>
<protein>
    <submittedName>
        <fullName evidence="1">Uncharacterized protein</fullName>
    </submittedName>
</protein>
<dbReference type="AlphaFoldDB" id="A0AAQ1UI09"/>
<evidence type="ECO:0000313" key="1">
    <source>
        <dbReference type="EMBL" id="SUB79761.1"/>
    </source>
</evidence>
<dbReference type="Proteomes" id="UP000255283">
    <property type="component" value="Unassembled WGS sequence"/>
</dbReference>
<dbReference type="EMBL" id="UGTJ01000001">
    <property type="protein sequence ID" value="SUB79761.1"/>
    <property type="molecule type" value="Genomic_DNA"/>
</dbReference>
<proteinExistence type="predicted"/>
<accession>A0AAQ1UI09</accession>
<comment type="caution">
    <text evidence="1">The sequence shown here is derived from an EMBL/GenBank/DDBJ whole genome shotgun (WGS) entry which is preliminary data.</text>
</comment>
<gene>
    <name evidence="1" type="ORF">NCTC13063_01031</name>
</gene>
<name>A0AAQ1UI09_9BACT</name>
<organism evidence="1 2">
    <name type="scientific">Segatella buccae</name>
    <dbReference type="NCBI Taxonomy" id="28126"/>
    <lineage>
        <taxon>Bacteria</taxon>
        <taxon>Pseudomonadati</taxon>
        <taxon>Bacteroidota</taxon>
        <taxon>Bacteroidia</taxon>
        <taxon>Bacteroidales</taxon>
        <taxon>Prevotellaceae</taxon>
        <taxon>Segatella</taxon>
    </lineage>
</organism>
<reference evidence="1 2" key="1">
    <citation type="submission" date="2018-06" db="EMBL/GenBank/DDBJ databases">
        <authorList>
            <consortium name="Pathogen Informatics"/>
            <person name="Doyle S."/>
        </authorList>
    </citation>
    <scope>NUCLEOTIDE SEQUENCE [LARGE SCALE GENOMIC DNA]</scope>
    <source>
        <strain evidence="1 2">NCTC13063</strain>
    </source>
</reference>